<dbReference type="Gene3D" id="3.40.50.1820">
    <property type="entry name" value="alpha/beta hydrolase"/>
    <property type="match status" value="1"/>
</dbReference>
<keyword evidence="3" id="KW-1185">Reference proteome</keyword>
<evidence type="ECO:0000313" key="3">
    <source>
        <dbReference type="Proteomes" id="UP001430848"/>
    </source>
</evidence>
<evidence type="ECO:0000313" key="2">
    <source>
        <dbReference type="EMBL" id="KAK7725593.1"/>
    </source>
</evidence>
<dbReference type="InterPro" id="IPR029058">
    <property type="entry name" value="AB_hydrolase_fold"/>
</dbReference>
<protein>
    <recommendedName>
        <fullName evidence="1">Dienelactone hydrolase domain-containing protein</fullName>
    </recommendedName>
</protein>
<organism evidence="2 3">
    <name type="scientific">Diaporthe eres</name>
    <name type="common">Phomopsis oblonga</name>
    <dbReference type="NCBI Taxonomy" id="83184"/>
    <lineage>
        <taxon>Eukaryota</taxon>
        <taxon>Fungi</taxon>
        <taxon>Dikarya</taxon>
        <taxon>Ascomycota</taxon>
        <taxon>Pezizomycotina</taxon>
        <taxon>Sordariomycetes</taxon>
        <taxon>Sordariomycetidae</taxon>
        <taxon>Diaporthales</taxon>
        <taxon>Diaporthaceae</taxon>
        <taxon>Diaporthe</taxon>
        <taxon>Diaporthe eres species complex</taxon>
    </lineage>
</organism>
<dbReference type="Pfam" id="PF01738">
    <property type="entry name" value="DLH"/>
    <property type="match status" value="1"/>
</dbReference>
<name>A0ABR1P3R5_DIAER</name>
<comment type="caution">
    <text evidence="2">The sequence shown here is derived from an EMBL/GenBank/DDBJ whole genome shotgun (WGS) entry which is preliminary data.</text>
</comment>
<dbReference type="InterPro" id="IPR002925">
    <property type="entry name" value="Dienelactn_hydro"/>
</dbReference>
<evidence type="ECO:0000259" key="1">
    <source>
        <dbReference type="Pfam" id="PF01738"/>
    </source>
</evidence>
<dbReference type="PANTHER" id="PTHR17630:SF44">
    <property type="entry name" value="PROTEIN AIM2"/>
    <property type="match status" value="1"/>
</dbReference>
<sequence>MAWSQTLRGKGLKGTLKGSNIRVAGKYDAYLAEPAPEKSHKNAAILLLSDIMGVWQNSRLLADEFAAAGYLTLLVDLFYGDPVPVHKTEDPSYDIQGWLDHGSNGKSPHTEEVVDPIIVDFINVLKGEYGIKRLGAVGYCFGAKVGYVAHPSFMGEDELARLGGPLAIAAAEVDHLFPDERRYKTEQILKATKQPWQIFFYSGVVHGFAVRCDLKDKAQKLAKEQAFYQAIVWFDHYLLEDS</sequence>
<gene>
    <name evidence="2" type="ORF">SLS63_008048</name>
</gene>
<feature type="domain" description="Dienelactone hydrolase" evidence="1">
    <location>
        <begin position="28"/>
        <end position="238"/>
    </location>
</feature>
<accession>A0ABR1P3R5</accession>
<dbReference type="Proteomes" id="UP001430848">
    <property type="component" value="Unassembled WGS sequence"/>
</dbReference>
<dbReference type="PANTHER" id="PTHR17630">
    <property type="entry name" value="DIENELACTONE HYDROLASE"/>
    <property type="match status" value="1"/>
</dbReference>
<proteinExistence type="predicted"/>
<reference evidence="2 3" key="1">
    <citation type="submission" date="2024-02" db="EMBL/GenBank/DDBJ databases">
        <title>De novo assembly and annotation of 12 fungi associated with fruit tree decline syndrome in Ontario, Canada.</title>
        <authorList>
            <person name="Sulman M."/>
            <person name="Ellouze W."/>
            <person name="Ilyukhin E."/>
        </authorList>
    </citation>
    <scope>NUCLEOTIDE SEQUENCE [LARGE SCALE GENOMIC DNA]</scope>
    <source>
        <strain evidence="2 3">M169</strain>
    </source>
</reference>
<dbReference type="EMBL" id="JAKNSF020000048">
    <property type="protein sequence ID" value="KAK7725593.1"/>
    <property type="molecule type" value="Genomic_DNA"/>
</dbReference>
<dbReference type="SUPFAM" id="SSF53474">
    <property type="entry name" value="alpha/beta-Hydrolases"/>
    <property type="match status" value="1"/>
</dbReference>